<dbReference type="PROSITE" id="PS51387">
    <property type="entry name" value="FAD_PCMH"/>
    <property type="match status" value="1"/>
</dbReference>
<dbReference type="InterPro" id="IPR012951">
    <property type="entry name" value="BBE"/>
</dbReference>
<dbReference type="EMBL" id="KE721326">
    <property type="protein sequence ID" value="ERF70331.1"/>
    <property type="molecule type" value="Genomic_DNA"/>
</dbReference>
<dbReference type="eggNOG" id="ENOG502SJ3M">
    <property type="taxonomic scope" value="Eukaryota"/>
</dbReference>
<organism evidence="7 8">
    <name type="scientific">Endocarpon pusillum (strain Z07020 / HMAS-L-300199)</name>
    <name type="common">Lichen-forming fungus</name>
    <dbReference type="NCBI Taxonomy" id="1263415"/>
    <lineage>
        <taxon>Eukaryota</taxon>
        <taxon>Fungi</taxon>
        <taxon>Dikarya</taxon>
        <taxon>Ascomycota</taxon>
        <taxon>Pezizomycotina</taxon>
        <taxon>Eurotiomycetes</taxon>
        <taxon>Chaetothyriomycetidae</taxon>
        <taxon>Verrucariales</taxon>
        <taxon>Verrucariaceae</taxon>
        <taxon>Endocarpon</taxon>
    </lineage>
</organism>
<dbReference type="RefSeq" id="XP_007804001.1">
    <property type="nucleotide sequence ID" value="XM_007805810.1"/>
</dbReference>
<dbReference type="GeneID" id="19242478"/>
<keyword evidence="3" id="KW-0274">FAD</keyword>
<dbReference type="Pfam" id="PF08031">
    <property type="entry name" value="BBE"/>
    <property type="match status" value="1"/>
</dbReference>
<keyword evidence="2" id="KW-0285">Flavoprotein</keyword>
<dbReference type="InterPro" id="IPR050416">
    <property type="entry name" value="FAD-linked_Oxidoreductase"/>
</dbReference>
<dbReference type="SUPFAM" id="SSF56176">
    <property type="entry name" value="FAD-binding/transporter-associated domain-like"/>
    <property type="match status" value="1"/>
</dbReference>
<evidence type="ECO:0000313" key="8">
    <source>
        <dbReference type="Proteomes" id="UP000019373"/>
    </source>
</evidence>
<dbReference type="GO" id="GO:0071949">
    <property type="term" value="F:FAD binding"/>
    <property type="evidence" value="ECO:0007669"/>
    <property type="project" value="InterPro"/>
</dbReference>
<protein>
    <recommendedName>
        <fullName evidence="6">FAD-binding PCMH-type domain-containing protein</fullName>
    </recommendedName>
</protein>
<comment type="similarity">
    <text evidence="1">Belongs to the oxygen-dependent FAD-linked oxidoreductase family.</text>
</comment>
<evidence type="ECO:0000256" key="4">
    <source>
        <dbReference type="ARBA" id="ARBA00023002"/>
    </source>
</evidence>
<evidence type="ECO:0000256" key="2">
    <source>
        <dbReference type="ARBA" id="ARBA00022630"/>
    </source>
</evidence>
<evidence type="ECO:0000313" key="7">
    <source>
        <dbReference type="EMBL" id="ERF70331.1"/>
    </source>
</evidence>
<dbReference type="PANTHER" id="PTHR42973">
    <property type="entry name" value="BINDING OXIDOREDUCTASE, PUTATIVE (AFU_ORTHOLOGUE AFUA_1G17690)-RELATED"/>
    <property type="match status" value="1"/>
</dbReference>
<feature type="domain" description="FAD-binding PCMH-type" evidence="6">
    <location>
        <begin position="75"/>
        <end position="247"/>
    </location>
</feature>
<dbReference type="InterPro" id="IPR016169">
    <property type="entry name" value="FAD-bd_PCMH_sub2"/>
</dbReference>
<feature type="signal peptide" evidence="5">
    <location>
        <begin position="1"/>
        <end position="21"/>
    </location>
</feature>
<dbReference type="PANTHER" id="PTHR42973:SF8">
    <property type="entry name" value="FAD-BINDING PCMH-TYPE DOMAIN-CONTAINING PROTEIN"/>
    <property type="match status" value="1"/>
</dbReference>
<dbReference type="Gene3D" id="3.40.462.20">
    <property type="match status" value="1"/>
</dbReference>
<dbReference type="Gene3D" id="3.30.465.10">
    <property type="match status" value="1"/>
</dbReference>
<dbReference type="InterPro" id="IPR016166">
    <property type="entry name" value="FAD-bd_PCMH"/>
</dbReference>
<dbReference type="HOGENOM" id="CLU_018354_0_1_1"/>
<dbReference type="OrthoDB" id="9996127at2759"/>
<dbReference type="InterPro" id="IPR036318">
    <property type="entry name" value="FAD-bd_PCMH-like_sf"/>
</dbReference>
<keyword evidence="5" id="KW-0732">Signal</keyword>
<evidence type="ECO:0000256" key="1">
    <source>
        <dbReference type="ARBA" id="ARBA00005466"/>
    </source>
</evidence>
<gene>
    <name evidence="7" type="ORF">EPUS_07596</name>
</gene>
<dbReference type="Pfam" id="PF01565">
    <property type="entry name" value="FAD_binding_4"/>
    <property type="match status" value="1"/>
</dbReference>
<accession>U1GF15</accession>
<evidence type="ECO:0000259" key="6">
    <source>
        <dbReference type="PROSITE" id="PS51387"/>
    </source>
</evidence>
<dbReference type="GO" id="GO:0016491">
    <property type="term" value="F:oxidoreductase activity"/>
    <property type="evidence" value="ECO:0007669"/>
    <property type="project" value="UniProtKB-KW"/>
</dbReference>
<reference evidence="8" key="1">
    <citation type="journal article" date="2014" name="BMC Genomics">
        <title>Genome characteristics reveal the impact of lichenization on lichen-forming fungus Endocarpon pusillum Hedwig (Verrucariales, Ascomycota).</title>
        <authorList>
            <person name="Wang Y.-Y."/>
            <person name="Liu B."/>
            <person name="Zhang X.-Y."/>
            <person name="Zhou Q.-M."/>
            <person name="Zhang T."/>
            <person name="Li H."/>
            <person name="Yu Y.-F."/>
            <person name="Zhang X.-L."/>
            <person name="Hao X.-Y."/>
            <person name="Wang M."/>
            <person name="Wang L."/>
            <person name="Wei J.-C."/>
        </authorList>
    </citation>
    <scope>NUCLEOTIDE SEQUENCE [LARGE SCALE GENOMIC DNA]</scope>
    <source>
        <strain evidence="8">Z07020 / HMAS-L-300199</strain>
    </source>
</reference>
<proteinExistence type="inferred from homology"/>
<name>U1GF15_ENDPU</name>
<dbReference type="Proteomes" id="UP000019373">
    <property type="component" value="Unassembled WGS sequence"/>
</dbReference>
<dbReference type="AlphaFoldDB" id="U1GF15"/>
<keyword evidence="8" id="KW-1185">Reference proteome</keyword>
<sequence length="510" mass="56534">MRFFIGYTLAASLAVLPHASALPYPFQRPRDGYTNIAIRGVDVLNDLGPQLSPQASIVLPTDAEFDNLTARYSEFDRPTFVAVANPGIEADVAVIVKYANNVNIPFLAVNRGHGTVRTQGRLQHGLEINIGALSEFQISDDGRSVRAQGGVWGENIIPSLWDAGYVTTTGSCGCVGLLGPGLGGGFGRYMGFYGMVSDSFISFNLVLANGTEVTVSQDENPDLFWAMRGAGHNFGVVTSFVKEIHPRTVDSWYYVSYLFTQDKLEALTEAVNTQNDLGRQPRELVTGLIIAYVPQISTTEPLIYMTFQYVGSKEQATALYAPFDALGPVSREEGNAPYPELFARTTSSSADPLCQKGFSHVQYPVGLVRYNVTTQRQIYEHFKEVTTAQPAYFNASVVLETYSVAGVKAIPSDSSAYPHREDNILVATNVQYVPDPALDEGAITFAREMRDIWQAGQPERRLNAYVNYAFGDEPLEQVYGYEPWRLERLREAKREYDPNGRFNFYNPITY</sequence>
<feature type="chain" id="PRO_5004611800" description="FAD-binding PCMH-type domain-containing protein" evidence="5">
    <location>
        <begin position="22"/>
        <end position="510"/>
    </location>
</feature>
<keyword evidence="4" id="KW-0560">Oxidoreductase</keyword>
<dbReference type="InterPro" id="IPR006094">
    <property type="entry name" value="Oxid_FAD_bind_N"/>
</dbReference>
<dbReference type="OMA" id="TGSCGCV"/>
<evidence type="ECO:0000256" key="3">
    <source>
        <dbReference type="ARBA" id="ARBA00022827"/>
    </source>
</evidence>
<evidence type="ECO:0000256" key="5">
    <source>
        <dbReference type="SAM" id="SignalP"/>
    </source>
</evidence>